<sequence>MLTGHLRRLAKRQTHTQTPDYHSSQHDQAKEVLFGPTSGEELSEALDFRGSGYVKPTTDRHRVHERDFPKR</sequence>
<feature type="compositionally biased region" description="Basic and acidic residues" evidence="1">
    <location>
        <begin position="57"/>
        <end position="71"/>
    </location>
</feature>
<feature type="region of interest" description="Disordered" evidence="1">
    <location>
        <begin position="1"/>
        <end position="71"/>
    </location>
</feature>
<dbReference type="EnsemblMetazoa" id="ASIC011716-RA">
    <property type="protein sequence ID" value="ASIC011716-PA"/>
    <property type="gene ID" value="ASIC011716"/>
</dbReference>
<dbReference type="EMBL" id="ATLV01019163">
    <property type="status" value="NOT_ANNOTATED_CDS"/>
    <property type="molecule type" value="Genomic_DNA"/>
</dbReference>
<name>A0A084W0X1_ANOSI</name>
<reference evidence="3" key="2">
    <citation type="submission" date="2020-05" db="UniProtKB">
        <authorList>
            <consortium name="EnsemblMetazoa"/>
        </authorList>
    </citation>
    <scope>IDENTIFICATION</scope>
</reference>
<dbReference type="Proteomes" id="UP000030765">
    <property type="component" value="Unassembled WGS sequence"/>
</dbReference>
<protein>
    <submittedName>
        <fullName evidence="2 3">Uncharacterized protein</fullName>
    </submittedName>
</protein>
<dbReference type="AlphaFoldDB" id="A0A084W0X1"/>
<organism evidence="2">
    <name type="scientific">Anopheles sinensis</name>
    <name type="common">Mosquito</name>
    <dbReference type="NCBI Taxonomy" id="74873"/>
    <lineage>
        <taxon>Eukaryota</taxon>
        <taxon>Metazoa</taxon>
        <taxon>Ecdysozoa</taxon>
        <taxon>Arthropoda</taxon>
        <taxon>Hexapoda</taxon>
        <taxon>Insecta</taxon>
        <taxon>Pterygota</taxon>
        <taxon>Neoptera</taxon>
        <taxon>Endopterygota</taxon>
        <taxon>Diptera</taxon>
        <taxon>Nematocera</taxon>
        <taxon>Culicoidea</taxon>
        <taxon>Culicidae</taxon>
        <taxon>Anophelinae</taxon>
        <taxon>Anopheles</taxon>
    </lineage>
</organism>
<reference evidence="2 4" key="1">
    <citation type="journal article" date="2014" name="BMC Genomics">
        <title>Genome sequence of Anopheles sinensis provides insight into genetics basis of mosquito competence for malaria parasites.</title>
        <authorList>
            <person name="Zhou D."/>
            <person name="Zhang D."/>
            <person name="Ding G."/>
            <person name="Shi L."/>
            <person name="Hou Q."/>
            <person name="Ye Y."/>
            <person name="Xu Y."/>
            <person name="Zhou H."/>
            <person name="Xiong C."/>
            <person name="Li S."/>
            <person name="Yu J."/>
            <person name="Hong S."/>
            <person name="Yu X."/>
            <person name="Zou P."/>
            <person name="Chen C."/>
            <person name="Chang X."/>
            <person name="Wang W."/>
            <person name="Lv Y."/>
            <person name="Sun Y."/>
            <person name="Ma L."/>
            <person name="Shen B."/>
            <person name="Zhu C."/>
        </authorList>
    </citation>
    <scope>NUCLEOTIDE SEQUENCE [LARGE SCALE GENOMIC DNA]</scope>
</reference>
<dbReference type="VEuPathDB" id="VectorBase:ASIC011716"/>
<keyword evidence="4" id="KW-1185">Reference proteome</keyword>
<evidence type="ECO:0000313" key="3">
    <source>
        <dbReference type="EnsemblMetazoa" id="ASIC011716-PA"/>
    </source>
</evidence>
<feature type="compositionally biased region" description="Basic residues" evidence="1">
    <location>
        <begin position="1"/>
        <end position="14"/>
    </location>
</feature>
<gene>
    <name evidence="2" type="ORF">ZHAS_00011716</name>
</gene>
<accession>A0A084W0X1</accession>
<evidence type="ECO:0000313" key="2">
    <source>
        <dbReference type="EMBL" id="KFB43865.1"/>
    </source>
</evidence>
<evidence type="ECO:0000256" key="1">
    <source>
        <dbReference type="SAM" id="MobiDB-lite"/>
    </source>
</evidence>
<dbReference type="EMBL" id="KE525263">
    <property type="protein sequence ID" value="KFB43865.1"/>
    <property type="molecule type" value="Genomic_DNA"/>
</dbReference>
<evidence type="ECO:0000313" key="4">
    <source>
        <dbReference type="Proteomes" id="UP000030765"/>
    </source>
</evidence>
<proteinExistence type="predicted"/>